<dbReference type="HOGENOM" id="CLU_1128958_0_0_1"/>
<dbReference type="GO" id="GO:0005783">
    <property type="term" value="C:endoplasmic reticulum"/>
    <property type="evidence" value="ECO:0007669"/>
    <property type="project" value="TreeGrafter"/>
</dbReference>
<sequence length="273" mass="31731">MSSNASANGSTTVLTNEATTTQPSKVDPKTSKDAIPNDEEDLAMMKKRKLVRCNKTTNPLKFKIWQVGHFLTLGFGSISLLFQFFWLPNKYYINSICYRLTFIGAIMAMLATFSKKFGLRYLPSPASMLSQQNFQYLILAAVWIVSFKSVFKIIPFYLLSILHIGNWKEVSIIQKESEFISSLIAYDELLLIVYLLLRTIFFRGGSGFQLVLFLIFYWLRILYNKETRRLFGAIIERLDYEMSKVKNEKVSHYWKKIKLSIQDRQEQDSVKDN</sequence>
<evidence type="ECO:0000256" key="3">
    <source>
        <dbReference type="ARBA" id="ARBA00022989"/>
    </source>
</evidence>
<dbReference type="FunCoup" id="G3AK03">
    <property type="interactions" value="58"/>
</dbReference>
<dbReference type="InParanoid" id="G3AK03"/>
<dbReference type="GeneID" id="18872932"/>
<comment type="subcellular location">
    <subcellularLocation>
        <location evidence="1">Membrane</location>
        <topology evidence="1">Multi-pass membrane protein</topology>
    </subcellularLocation>
</comment>
<evidence type="ECO:0000256" key="6">
    <source>
        <dbReference type="SAM" id="Phobius"/>
    </source>
</evidence>
<dbReference type="PANTHER" id="PTHR12703:SF3">
    <property type="entry name" value="ABR032WP"/>
    <property type="match status" value="1"/>
</dbReference>
<dbReference type="GO" id="GO:0061024">
    <property type="term" value="P:membrane organization"/>
    <property type="evidence" value="ECO:0007669"/>
    <property type="project" value="TreeGrafter"/>
</dbReference>
<dbReference type="PANTHER" id="PTHR12703">
    <property type="entry name" value="TRANSMEMBRANE PROTEIN 33"/>
    <property type="match status" value="1"/>
</dbReference>
<evidence type="ECO:0000256" key="1">
    <source>
        <dbReference type="ARBA" id="ARBA00004141"/>
    </source>
</evidence>
<organism evidence="8">
    <name type="scientific">Spathaspora passalidarum (strain NRRL Y-27907 / 11-Y1)</name>
    <dbReference type="NCBI Taxonomy" id="619300"/>
    <lineage>
        <taxon>Eukaryota</taxon>
        <taxon>Fungi</taxon>
        <taxon>Dikarya</taxon>
        <taxon>Ascomycota</taxon>
        <taxon>Saccharomycotina</taxon>
        <taxon>Pichiomycetes</taxon>
        <taxon>Debaryomycetaceae</taxon>
        <taxon>Spathaspora</taxon>
    </lineage>
</organism>
<evidence type="ECO:0000256" key="5">
    <source>
        <dbReference type="SAM" id="MobiDB-lite"/>
    </source>
</evidence>
<dbReference type="GO" id="GO:0071786">
    <property type="term" value="P:endoplasmic reticulum tubular network organization"/>
    <property type="evidence" value="ECO:0007669"/>
    <property type="project" value="TreeGrafter"/>
</dbReference>
<dbReference type="KEGG" id="spaa:SPAPADRAFT_59476"/>
<feature type="compositionally biased region" description="Polar residues" evidence="5">
    <location>
        <begin position="1"/>
        <end position="24"/>
    </location>
</feature>
<dbReference type="OrthoDB" id="5581259at2759"/>
<dbReference type="STRING" id="619300.G3AK03"/>
<dbReference type="EMBL" id="GL996500">
    <property type="protein sequence ID" value="EGW34054.1"/>
    <property type="molecule type" value="Genomic_DNA"/>
</dbReference>
<feature type="transmembrane region" description="Helical" evidence="6">
    <location>
        <begin position="207"/>
        <end position="223"/>
    </location>
</feature>
<dbReference type="RefSeq" id="XP_007373638.1">
    <property type="nucleotide sequence ID" value="XM_007373576.1"/>
</dbReference>
<accession>G3AK03</accession>
<feature type="transmembrane region" description="Helical" evidence="6">
    <location>
        <begin position="64"/>
        <end position="87"/>
    </location>
</feature>
<feature type="region of interest" description="Disordered" evidence="5">
    <location>
        <begin position="1"/>
        <end position="35"/>
    </location>
</feature>
<dbReference type="InterPro" id="IPR051645">
    <property type="entry name" value="PER33/POM33_regulator"/>
</dbReference>
<keyword evidence="3 6" id="KW-1133">Transmembrane helix</keyword>
<keyword evidence="8" id="KW-1185">Reference proteome</keyword>
<dbReference type="eggNOG" id="ENOG502QRJ1">
    <property type="taxonomic scope" value="Eukaryota"/>
</dbReference>
<keyword evidence="2 6" id="KW-0812">Transmembrane</keyword>
<evidence type="ECO:0000313" key="7">
    <source>
        <dbReference type="EMBL" id="EGW34054.1"/>
    </source>
</evidence>
<feature type="transmembrane region" description="Helical" evidence="6">
    <location>
        <begin position="179"/>
        <end position="201"/>
    </location>
</feature>
<dbReference type="AlphaFoldDB" id="G3AK03"/>
<evidence type="ECO:0000256" key="4">
    <source>
        <dbReference type="ARBA" id="ARBA00023136"/>
    </source>
</evidence>
<dbReference type="OMA" id="WLRLNFS"/>
<keyword evidence="4 6" id="KW-0472">Membrane</keyword>
<evidence type="ECO:0000313" key="8">
    <source>
        <dbReference type="Proteomes" id="UP000000709"/>
    </source>
</evidence>
<reference evidence="7 8" key="1">
    <citation type="journal article" date="2011" name="Proc. Natl. Acad. Sci. U.S.A.">
        <title>Comparative genomics of xylose-fermenting fungi for enhanced biofuel production.</title>
        <authorList>
            <person name="Wohlbach D.J."/>
            <person name="Kuo A."/>
            <person name="Sato T.K."/>
            <person name="Potts K.M."/>
            <person name="Salamov A.A."/>
            <person name="LaButti K.M."/>
            <person name="Sun H."/>
            <person name="Clum A."/>
            <person name="Pangilinan J.L."/>
            <person name="Lindquist E.A."/>
            <person name="Lucas S."/>
            <person name="Lapidus A."/>
            <person name="Jin M."/>
            <person name="Gunawan C."/>
            <person name="Balan V."/>
            <person name="Dale B.E."/>
            <person name="Jeffries T.W."/>
            <person name="Zinkel R."/>
            <person name="Barry K.W."/>
            <person name="Grigoriev I.V."/>
            <person name="Gasch A.P."/>
        </authorList>
    </citation>
    <scope>NUCLEOTIDE SEQUENCE [LARGE SCALE GENOMIC DNA]</scope>
    <source>
        <strain evidence="8">NRRL Y-27907 / 11-Y1</strain>
    </source>
</reference>
<gene>
    <name evidence="7" type="ORF">SPAPADRAFT_59476</name>
</gene>
<dbReference type="Proteomes" id="UP000000709">
    <property type="component" value="Unassembled WGS sequence"/>
</dbReference>
<feature type="transmembrane region" description="Helical" evidence="6">
    <location>
        <begin position="96"/>
        <end position="114"/>
    </location>
</feature>
<feature type="transmembrane region" description="Helical" evidence="6">
    <location>
        <begin position="134"/>
        <end position="159"/>
    </location>
</feature>
<protein>
    <submittedName>
        <fullName evidence="7">Uncharacterized protein</fullName>
    </submittedName>
</protein>
<name>G3AK03_SPAPN</name>
<dbReference type="GO" id="GO:0016020">
    <property type="term" value="C:membrane"/>
    <property type="evidence" value="ECO:0007669"/>
    <property type="project" value="UniProtKB-SubCell"/>
</dbReference>
<proteinExistence type="predicted"/>
<evidence type="ECO:0000256" key="2">
    <source>
        <dbReference type="ARBA" id="ARBA00022692"/>
    </source>
</evidence>